<evidence type="ECO:0000256" key="4">
    <source>
        <dbReference type="SAM" id="MobiDB-lite"/>
    </source>
</evidence>
<dbReference type="RefSeq" id="XP_013793630.1">
    <property type="nucleotide sequence ID" value="XM_013938176.1"/>
</dbReference>
<comment type="similarity">
    <text evidence="2">Belongs to the NOC2 family.</text>
</comment>
<organism evidence="5 6">
    <name type="scientific">Limulus polyphemus</name>
    <name type="common">Atlantic horseshoe crab</name>
    <dbReference type="NCBI Taxonomy" id="6850"/>
    <lineage>
        <taxon>Eukaryota</taxon>
        <taxon>Metazoa</taxon>
        <taxon>Ecdysozoa</taxon>
        <taxon>Arthropoda</taxon>
        <taxon>Chelicerata</taxon>
        <taxon>Merostomata</taxon>
        <taxon>Xiphosura</taxon>
        <taxon>Limulidae</taxon>
        <taxon>Limulus</taxon>
    </lineage>
</organism>
<feature type="compositionally biased region" description="Basic residues" evidence="4">
    <location>
        <begin position="27"/>
        <end position="47"/>
    </location>
</feature>
<reference evidence="6" key="1">
    <citation type="submission" date="2025-08" db="UniProtKB">
        <authorList>
            <consortium name="RefSeq"/>
        </authorList>
    </citation>
    <scope>IDENTIFICATION</scope>
    <source>
        <tissue evidence="6">Muscle</tissue>
    </source>
</reference>
<feature type="compositionally biased region" description="Acidic residues" evidence="4">
    <location>
        <begin position="124"/>
        <end position="137"/>
    </location>
</feature>
<evidence type="ECO:0000256" key="1">
    <source>
        <dbReference type="ARBA" id="ARBA00004123"/>
    </source>
</evidence>
<name>A0ABM1C3R1_LIMPO</name>
<dbReference type="InterPro" id="IPR005343">
    <property type="entry name" value="Noc2"/>
</dbReference>
<proteinExistence type="inferred from homology"/>
<protein>
    <submittedName>
        <fullName evidence="6">Nucleolar complex protein 2 homolog</fullName>
    </submittedName>
</protein>
<feature type="region of interest" description="Disordered" evidence="4">
    <location>
        <begin position="1"/>
        <end position="146"/>
    </location>
</feature>
<evidence type="ECO:0000313" key="5">
    <source>
        <dbReference type="Proteomes" id="UP000694941"/>
    </source>
</evidence>
<feature type="compositionally biased region" description="Basic and acidic residues" evidence="4">
    <location>
        <begin position="107"/>
        <end position="123"/>
    </location>
</feature>
<feature type="compositionally biased region" description="Basic and acidic residues" evidence="4">
    <location>
        <begin position="65"/>
        <end position="88"/>
    </location>
</feature>
<comment type="subcellular location">
    <subcellularLocation>
        <location evidence="1">Nucleus</location>
    </subcellularLocation>
</comment>
<dbReference type="PANTHER" id="PTHR12687:SF4">
    <property type="entry name" value="NUCLEOLAR COMPLEX PROTEIN 2 HOMOLOG"/>
    <property type="match status" value="1"/>
</dbReference>
<gene>
    <name evidence="6" type="primary">LOC106477632</name>
</gene>
<keyword evidence="5" id="KW-1185">Reference proteome</keyword>
<dbReference type="GeneID" id="106477632"/>
<evidence type="ECO:0000313" key="6">
    <source>
        <dbReference type="RefSeq" id="XP_013793630.1"/>
    </source>
</evidence>
<feature type="non-terminal residue" evidence="6">
    <location>
        <position position="159"/>
    </location>
</feature>
<feature type="compositionally biased region" description="Polar residues" evidence="4">
    <location>
        <begin position="48"/>
        <end position="57"/>
    </location>
</feature>
<dbReference type="PANTHER" id="PTHR12687">
    <property type="entry name" value="NUCLEOLAR COMPLEX 2 AND RAD4-RELATED"/>
    <property type="match status" value="1"/>
</dbReference>
<evidence type="ECO:0000256" key="3">
    <source>
        <dbReference type="ARBA" id="ARBA00023242"/>
    </source>
</evidence>
<keyword evidence="3" id="KW-0539">Nucleus</keyword>
<dbReference type="Proteomes" id="UP000694941">
    <property type="component" value="Unplaced"/>
</dbReference>
<evidence type="ECO:0000256" key="2">
    <source>
        <dbReference type="ARBA" id="ARBA00005907"/>
    </source>
</evidence>
<accession>A0ABM1C3R1</accession>
<sequence length="159" mass="18048">MMGGLSSDDSEELESSKIVKSTAAKRGPSKKNKSIAMQKTKKIKLSRKPQNIENDVMSSDDDQGVADHKASLEKLKEKDPEFYEFLRENDDELLNFDTSEDESENNEPEKLDKYHKLPDKLEAGSDDSEVSEVEEEESQKNELVSITPAVVANWRKQLR</sequence>
<feature type="compositionally biased region" description="Acidic residues" evidence="4">
    <location>
        <begin position="89"/>
        <end position="106"/>
    </location>
</feature>